<accession>A0A2A2LUN4</accession>
<keyword evidence="3" id="KW-1185">Reference proteome</keyword>
<reference evidence="2 3" key="1">
    <citation type="journal article" date="2017" name="Curr. Biol.">
        <title>Genome architecture and evolution of a unichromosomal asexual nematode.</title>
        <authorList>
            <person name="Fradin H."/>
            <person name="Zegar C."/>
            <person name="Gutwein M."/>
            <person name="Lucas J."/>
            <person name="Kovtun M."/>
            <person name="Corcoran D."/>
            <person name="Baugh L.R."/>
            <person name="Kiontke K."/>
            <person name="Gunsalus K."/>
            <person name="Fitch D.H."/>
            <person name="Piano F."/>
        </authorList>
    </citation>
    <scope>NUCLEOTIDE SEQUENCE [LARGE SCALE GENOMIC DNA]</scope>
    <source>
        <strain evidence="2">PF1309</strain>
    </source>
</reference>
<dbReference type="SUPFAM" id="SSF55856">
    <property type="entry name" value="Cytochrome b5-like heme/steroid binding domain"/>
    <property type="match status" value="1"/>
</dbReference>
<comment type="caution">
    <text evidence="2">The sequence shown here is derived from an EMBL/GenBank/DDBJ whole genome shotgun (WGS) entry which is preliminary data.</text>
</comment>
<dbReference type="SMART" id="SM01117">
    <property type="entry name" value="Cyt-b5"/>
    <property type="match status" value="1"/>
</dbReference>
<dbReference type="InterPro" id="IPR036400">
    <property type="entry name" value="Cyt_B5-like_heme/steroid_sf"/>
</dbReference>
<gene>
    <name evidence="2" type="ORF">WR25_15218</name>
</gene>
<name>A0A2A2LUN4_9BILA</name>
<evidence type="ECO:0000313" key="2">
    <source>
        <dbReference type="EMBL" id="PAV89903.1"/>
    </source>
</evidence>
<organism evidence="2 3">
    <name type="scientific">Diploscapter pachys</name>
    <dbReference type="NCBI Taxonomy" id="2018661"/>
    <lineage>
        <taxon>Eukaryota</taxon>
        <taxon>Metazoa</taxon>
        <taxon>Ecdysozoa</taxon>
        <taxon>Nematoda</taxon>
        <taxon>Chromadorea</taxon>
        <taxon>Rhabditida</taxon>
        <taxon>Rhabditina</taxon>
        <taxon>Rhabditomorpha</taxon>
        <taxon>Rhabditoidea</taxon>
        <taxon>Rhabditidae</taxon>
        <taxon>Diploscapter</taxon>
    </lineage>
</organism>
<dbReference type="AlphaFoldDB" id="A0A2A2LUN4"/>
<dbReference type="Gene3D" id="3.10.120.10">
    <property type="entry name" value="Cytochrome b5-like heme/steroid binding domain"/>
    <property type="match status" value="1"/>
</dbReference>
<evidence type="ECO:0000259" key="1">
    <source>
        <dbReference type="SMART" id="SM01117"/>
    </source>
</evidence>
<sequence length="147" mass="17066">MLEPIKIGEYSLEFVDFLILFLIGYVTIRWLRHAIFGSADELERKIIENSSKSEAVENRDLNLDELKEFSGQEGRPSYVAFNGNIYDVSKSSALFRSRDFRHLIGTDATEQLILSLTEEKKGEQYENALEYWEGFLDRKYTKIGNLI</sequence>
<protein>
    <recommendedName>
        <fullName evidence="1">Cytochrome b5 heme-binding domain-containing protein</fullName>
    </recommendedName>
</protein>
<dbReference type="EMBL" id="LIAE01006417">
    <property type="protein sequence ID" value="PAV89903.1"/>
    <property type="molecule type" value="Genomic_DNA"/>
</dbReference>
<evidence type="ECO:0000313" key="3">
    <source>
        <dbReference type="Proteomes" id="UP000218231"/>
    </source>
</evidence>
<dbReference type="OrthoDB" id="899at2759"/>
<proteinExistence type="predicted"/>
<dbReference type="InterPro" id="IPR001199">
    <property type="entry name" value="Cyt_B5-like_heme/steroid-bd"/>
</dbReference>
<feature type="domain" description="Cytochrome b5 heme-binding" evidence="1">
    <location>
        <begin position="61"/>
        <end position="147"/>
    </location>
</feature>
<dbReference type="Proteomes" id="UP000218231">
    <property type="component" value="Unassembled WGS sequence"/>
</dbReference>
<dbReference type="Pfam" id="PF00173">
    <property type="entry name" value="Cyt-b5"/>
    <property type="match status" value="1"/>
</dbReference>